<reference evidence="10" key="1">
    <citation type="journal article" date="2023" name="Int. J. Syst. Evol. Microbiol.">
        <title>&lt;i&gt;Shewanella septentrionalis&lt;/i&gt; sp. nov. and &lt;i&gt;Shewanella holmiensis&lt;/i&gt; sp. nov., isolated from Baltic Sea water and sediments.</title>
        <authorList>
            <person name="Martin-Rodriguez A.J."/>
            <person name="Thorell K."/>
            <person name="Joffre E."/>
            <person name="Jensie-Markopoulos S."/>
            <person name="Moore E.R.B."/>
            <person name="Sjoling A."/>
        </authorList>
    </citation>
    <scope>NUCLEOTIDE SEQUENCE</scope>
    <source>
        <strain evidence="10">SP1S2-7</strain>
    </source>
</reference>
<comment type="function">
    <text evidence="8">Involved in formation of the rod shape of the cell. May also contribute to regulation of formation of penicillin-binding proteins.</text>
</comment>
<dbReference type="GO" id="GO:0008360">
    <property type="term" value="P:regulation of cell shape"/>
    <property type="evidence" value="ECO:0007669"/>
    <property type="project" value="UniProtKB-UniRule"/>
</dbReference>
<protein>
    <recommendedName>
        <fullName evidence="8">Rod shape-determining protein MreD</fullName>
    </recommendedName>
</protein>
<organism evidence="10 11">
    <name type="scientific">Shewanella holmiensis</name>
    <dbReference type="NCBI Taxonomy" id="2952222"/>
    <lineage>
        <taxon>Bacteria</taxon>
        <taxon>Pseudomonadati</taxon>
        <taxon>Pseudomonadota</taxon>
        <taxon>Gammaproteobacteria</taxon>
        <taxon>Alteromonadales</taxon>
        <taxon>Shewanellaceae</taxon>
        <taxon>Shewanella</taxon>
    </lineage>
</organism>
<dbReference type="RefSeq" id="WP_261299005.1">
    <property type="nucleotide sequence ID" value="NZ_JAMTCD010000016.1"/>
</dbReference>
<keyword evidence="11" id="KW-1185">Reference proteome</keyword>
<feature type="transmembrane region" description="Helical" evidence="9">
    <location>
        <begin position="12"/>
        <end position="31"/>
    </location>
</feature>
<keyword evidence="8" id="KW-0997">Cell inner membrane</keyword>
<dbReference type="PANTHER" id="PTHR37484:SF1">
    <property type="entry name" value="ROD SHAPE-DETERMINING PROTEIN MRED"/>
    <property type="match status" value="1"/>
</dbReference>
<keyword evidence="7 8" id="KW-0472">Membrane</keyword>
<evidence type="ECO:0000256" key="6">
    <source>
        <dbReference type="ARBA" id="ARBA00022989"/>
    </source>
</evidence>
<dbReference type="PANTHER" id="PTHR37484">
    <property type="entry name" value="ROD SHAPE-DETERMINING PROTEIN MRED"/>
    <property type="match status" value="1"/>
</dbReference>
<gene>
    <name evidence="10" type="primary">mreD</name>
    <name evidence="10" type="ORF">NE535_12715</name>
</gene>
<accession>A0A9X2WNF4</accession>
<evidence type="ECO:0000313" key="11">
    <source>
        <dbReference type="Proteomes" id="UP001155546"/>
    </source>
</evidence>
<proteinExistence type="inferred from homology"/>
<feature type="transmembrane region" description="Helical" evidence="9">
    <location>
        <begin position="135"/>
        <end position="153"/>
    </location>
</feature>
<evidence type="ECO:0000256" key="4">
    <source>
        <dbReference type="ARBA" id="ARBA00022692"/>
    </source>
</evidence>
<evidence type="ECO:0000256" key="3">
    <source>
        <dbReference type="ARBA" id="ARBA00022475"/>
    </source>
</evidence>
<evidence type="ECO:0000256" key="7">
    <source>
        <dbReference type="ARBA" id="ARBA00023136"/>
    </source>
</evidence>
<keyword evidence="6 9" id="KW-1133">Transmembrane helix</keyword>
<dbReference type="PIRSF" id="PIRSF018472">
    <property type="entry name" value="MreD_proteobac"/>
    <property type="match status" value="1"/>
</dbReference>
<feature type="transmembrane region" description="Helical" evidence="9">
    <location>
        <begin position="38"/>
        <end position="62"/>
    </location>
</feature>
<name>A0A9X2WNF4_9GAMM</name>
<dbReference type="NCBIfam" id="TIGR03426">
    <property type="entry name" value="shape_MreD"/>
    <property type="match status" value="1"/>
</dbReference>
<evidence type="ECO:0000313" key="10">
    <source>
        <dbReference type="EMBL" id="MCT7942651.1"/>
    </source>
</evidence>
<feature type="transmembrane region" description="Helical" evidence="9">
    <location>
        <begin position="104"/>
        <end position="123"/>
    </location>
</feature>
<comment type="caution">
    <text evidence="10">The sequence shown here is derived from an EMBL/GenBank/DDBJ whole genome shotgun (WGS) entry which is preliminary data.</text>
</comment>
<evidence type="ECO:0000256" key="5">
    <source>
        <dbReference type="ARBA" id="ARBA00022960"/>
    </source>
</evidence>
<dbReference type="Proteomes" id="UP001155546">
    <property type="component" value="Unassembled WGS sequence"/>
</dbReference>
<comment type="subcellular location">
    <subcellularLocation>
        <location evidence="8">Cell inner membrane</location>
    </subcellularLocation>
    <subcellularLocation>
        <location evidence="1">Cell membrane</location>
        <topology evidence="1">Multi-pass membrane protein</topology>
    </subcellularLocation>
</comment>
<keyword evidence="3 8" id="KW-1003">Cell membrane</keyword>
<dbReference type="GO" id="GO:0005886">
    <property type="term" value="C:plasma membrane"/>
    <property type="evidence" value="ECO:0007669"/>
    <property type="project" value="UniProtKB-SubCell"/>
</dbReference>
<dbReference type="AlphaFoldDB" id="A0A9X2WNF4"/>
<sequence length="163" mass="19362">MSAHIANGRFVVWITLFIGMMFQIMPLPHIVAAWRPDWLLMVMIYWAVALPHRYSILTAWLLGVMLDVLLGATLGVRGLAFALTIYIVVLHFQRLRNFPRWQQTILVSVFVCIYHLVIYWTEFAIVGGTPFNTDMFLPAFSSLIIWWWIFWFLRNIRRRYKVR</sequence>
<keyword evidence="4 9" id="KW-0812">Transmembrane</keyword>
<evidence type="ECO:0000256" key="2">
    <source>
        <dbReference type="ARBA" id="ARBA00007776"/>
    </source>
</evidence>
<comment type="similarity">
    <text evidence="2 8">Belongs to the MreD family.</text>
</comment>
<keyword evidence="5 8" id="KW-0133">Cell shape</keyword>
<evidence type="ECO:0000256" key="1">
    <source>
        <dbReference type="ARBA" id="ARBA00004651"/>
    </source>
</evidence>
<evidence type="ECO:0000256" key="9">
    <source>
        <dbReference type="SAM" id="Phobius"/>
    </source>
</evidence>
<dbReference type="Pfam" id="PF04093">
    <property type="entry name" value="MreD"/>
    <property type="match status" value="1"/>
</dbReference>
<evidence type="ECO:0000256" key="8">
    <source>
        <dbReference type="PIRNR" id="PIRNR018472"/>
    </source>
</evidence>
<dbReference type="EMBL" id="JAMTCD010000016">
    <property type="protein sequence ID" value="MCT7942651.1"/>
    <property type="molecule type" value="Genomic_DNA"/>
</dbReference>
<dbReference type="InterPro" id="IPR007227">
    <property type="entry name" value="Cell_shape_determining_MreD"/>
</dbReference>
<dbReference type="InterPro" id="IPR026034">
    <property type="entry name" value="MreD_proteobac"/>
</dbReference>
<feature type="transmembrane region" description="Helical" evidence="9">
    <location>
        <begin position="68"/>
        <end position="92"/>
    </location>
</feature>